<dbReference type="Proteomes" id="UP000460287">
    <property type="component" value="Unassembled WGS sequence"/>
</dbReference>
<gene>
    <name evidence="1" type="ORF">FYJ33_06415</name>
</gene>
<proteinExistence type="predicted"/>
<keyword evidence="2" id="KW-1185">Reference proteome</keyword>
<comment type="caution">
    <text evidence="1">The sequence shown here is derived from an EMBL/GenBank/DDBJ whole genome shotgun (WGS) entry which is preliminary data.</text>
</comment>
<dbReference type="RefSeq" id="WP_154530930.1">
    <property type="nucleotide sequence ID" value="NZ_VULX01000006.1"/>
</dbReference>
<accession>A0A7X2T0Y6</accession>
<dbReference type="AlphaFoldDB" id="A0A7X2T0Y6"/>
<reference evidence="1 2" key="1">
    <citation type="submission" date="2019-08" db="EMBL/GenBank/DDBJ databases">
        <title>In-depth cultivation of the pig gut microbiome towards novel bacterial diversity and tailored functional studies.</title>
        <authorList>
            <person name="Wylensek D."/>
            <person name="Hitch T.C.A."/>
            <person name="Clavel T."/>
        </authorList>
    </citation>
    <scope>NUCLEOTIDE SEQUENCE [LARGE SCALE GENOMIC DNA]</scope>
    <source>
        <strain evidence="1 2">WCA-383-APC-5B</strain>
    </source>
</reference>
<organism evidence="1 2">
    <name type="scientific">Inconstantimicrobium porci</name>
    <dbReference type="NCBI Taxonomy" id="2652291"/>
    <lineage>
        <taxon>Bacteria</taxon>
        <taxon>Bacillati</taxon>
        <taxon>Bacillota</taxon>
        <taxon>Clostridia</taxon>
        <taxon>Eubacteriales</taxon>
        <taxon>Clostridiaceae</taxon>
        <taxon>Inconstantimicrobium</taxon>
    </lineage>
</organism>
<sequence length="63" mass="7376">MIIWKNSGIKRQKHGEPKKENIAVEIRQAINALMQIALYYYVTDELQQSMDQSLERLKNEGLV</sequence>
<protein>
    <submittedName>
        <fullName evidence="1">Uncharacterized protein</fullName>
    </submittedName>
</protein>
<name>A0A7X2T0Y6_9CLOT</name>
<evidence type="ECO:0000313" key="1">
    <source>
        <dbReference type="EMBL" id="MSR91049.1"/>
    </source>
</evidence>
<dbReference type="EMBL" id="VULX01000006">
    <property type="protein sequence ID" value="MSR91049.1"/>
    <property type="molecule type" value="Genomic_DNA"/>
</dbReference>
<evidence type="ECO:0000313" key="2">
    <source>
        <dbReference type="Proteomes" id="UP000460287"/>
    </source>
</evidence>